<keyword evidence="3" id="KW-1185">Reference proteome</keyword>
<proteinExistence type="predicted"/>
<feature type="transmembrane region" description="Helical" evidence="1">
    <location>
        <begin position="12"/>
        <end position="31"/>
    </location>
</feature>
<protein>
    <submittedName>
        <fullName evidence="2">Uncharacterized protein</fullName>
    </submittedName>
</protein>
<keyword evidence="1" id="KW-0812">Transmembrane</keyword>
<evidence type="ECO:0000256" key="1">
    <source>
        <dbReference type="SAM" id="Phobius"/>
    </source>
</evidence>
<gene>
    <name evidence="2" type="ORF">FEV51_08535</name>
</gene>
<sequence length="81" mass="8353">MSAPENAAGRQRSAGFWGGLMLASIGVLAALKFTDAINRSTVMILAIVPVILMLAFTARRSGSIAAPPRAAQRRSATPAAS</sequence>
<name>A0A5S3P5W3_9SPHN</name>
<dbReference type="EMBL" id="VCAO01000003">
    <property type="protein sequence ID" value="TMM48316.1"/>
    <property type="molecule type" value="Genomic_DNA"/>
</dbReference>
<dbReference type="Proteomes" id="UP000309668">
    <property type="component" value="Unassembled WGS sequence"/>
</dbReference>
<comment type="caution">
    <text evidence="2">The sequence shown here is derived from an EMBL/GenBank/DDBJ whole genome shotgun (WGS) entry which is preliminary data.</text>
</comment>
<dbReference type="RefSeq" id="WP_138617878.1">
    <property type="nucleotide sequence ID" value="NZ_VCAO01000003.1"/>
</dbReference>
<evidence type="ECO:0000313" key="3">
    <source>
        <dbReference type="Proteomes" id="UP000309668"/>
    </source>
</evidence>
<keyword evidence="1" id="KW-1133">Transmembrane helix</keyword>
<accession>A0A5S3P5W3</accession>
<evidence type="ECO:0000313" key="2">
    <source>
        <dbReference type="EMBL" id="TMM48316.1"/>
    </source>
</evidence>
<dbReference type="OrthoDB" id="119964at2"/>
<organism evidence="2 3">
    <name type="scientific">Qipengyuania marisflavi</name>
    <dbReference type="NCBI Taxonomy" id="2486356"/>
    <lineage>
        <taxon>Bacteria</taxon>
        <taxon>Pseudomonadati</taxon>
        <taxon>Pseudomonadota</taxon>
        <taxon>Alphaproteobacteria</taxon>
        <taxon>Sphingomonadales</taxon>
        <taxon>Erythrobacteraceae</taxon>
        <taxon>Qipengyuania</taxon>
    </lineage>
</organism>
<dbReference type="AlphaFoldDB" id="A0A5S3P5W3"/>
<keyword evidence="1" id="KW-0472">Membrane</keyword>
<feature type="transmembrane region" description="Helical" evidence="1">
    <location>
        <begin position="37"/>
        <end position="56"/>
    </location>
</feature>
<reference evidence="2 3" key="1">
    <citation type="submission" date="2019-05" db="EMBL/GenBank/DDBJ databases">
        <title>Erythrobacter marisflavi sp. nov., isolated from isolated from water of an estuary environment.</title>
        <authorList>
            <person name="Yoon J.-H."/>
        </authorList>
    </citation>
    <scope>NUCLEOTIDE SEQUENCE [LARGE SCALE GENOMIC DNA]</scope>
    <source>
        <strain evidence="2 3">KEM-5</strain>
    </source>
</reference>